<dbReference type="EMBL" id="JACEOR010000586">
    <property type="protein sequence ID" value="MBA4506177.1"/>
    <property type="molecule type" value="Genomic_DNA"/>
</dbReference>
<evidence type="ECO:0000313" key="3">
    <source>
        <dbReference type="Proteomes" id="UP000580709"/>
    </source>
</evidence>
<dbReference type="AlphaFoldDB" id="A0A838X5V5"/>
<evidence type="ECO:0000256" key="1">
    <source>
        <dbReference type="SAM" id="MobiDB-lite"/>
    </source>
</evidence>
<feature type="region of interest" description="Disordered" evidence="1">
    <location>
        <begin position="1"/>
        <end position="22"/>
    </location>
</feature>
<dbReference type="GeneID" id="74902976"/>
<organism evidence="2 3">
    <name type="scientific">Corynebacterium sanguinis</name>
    <dbReference type="NCBI Taxonomy" id="2594913"/>
    <lineage>
        <taxon>Bacteria</taxon>
        <taxon>Bacillati</taxon>
        <taxon>Actinomycetota</taxon>
        <taxon>Actinomycetes</taxon>
        <taxon>Mycobacteriales</taxon>
        <taxon>Corynebacteriaceae</taxon>
        <taxon>Corynebacterium</taxon>
    </lineage>
</organism>
<gene>
    <name evidence="2" type="ORF">H0H28_12825</name>
</gene>
<dbReference type="RefSeq" id="WP_153257541.1">
    <property type="nucleotide sequence ID" value="NZ_CP038157.1"/>
</dbReference>
<keyword evidence="3" id="KW-1185">Reference proteome</keyword>
<reference evidence="2 3" key="1">
    <citation type="submission" date="2020-07" db="EMBL/GenBank/DDBJ databases">
        <authorList>
            <person name="Khare M."/>
        </authorList>
    </citation>
    <scope>NUCLEOTIDE SEQUENCE [LARGE SCALE GENOMIC DNA]</scope>
    <source>
        <strain evidence="2 3">P8776</strain>
    </source>
</reference>
<accession>A0A838X5V5</accession>
<dbReference type="Proteomes" id="UP000580709">
    <property type="component" value="Unassembled WGS sequence"/>
</dbReference>
<protein>
    <submittedName>
        <fullName evidence="2">Uncharacterized protein</fullName>
    </submittedName>
</protein>
<feature type="compositionally biased region" description="Basic and acidic residues" evidence="1">
    <location>
        <begin position="10"/>
        <end position="22"/>
    </location>
</feature>
<evidence type="ECO:0000313" key="2">
    <source>
        <dbReference type="EMBL" id="MBA4506177.1"/>
    </source>
</evidence>
<sequence>MVVNQGPIPRDPRGVHTSPEEVSQRIAEILDEPADTLAEEADQLHRAHAVLNHALNAE</sequence>
<name>A0A838X5V5_9CORY</name>
<proteinExistence type="predicted"/>
<comment type="caution">
    <text evidence="2">The sequence shown here is derived from an EMBL/GenBank/DDBJ whole genome shotgun (WGS) entry which is preliminary data.</text>
</comment>